<dbReference type="AlphaFoldDB" id="A0A177TJG5"/>
<dbReference type="PANTHER" id="PTHR46481">
    <property type="entry name" value="ZINC FINGER BED DOMAIN-CONTAINING PROTEIN 4"/>
    <property type="match status" value="1"/>
</dbReference>
<evidence type="ECO:0000256" key="6">
    <source>
        <dbReference type="SAM" id="MobiDB-lite"/>
    </source>
</evidence>
<dbReference type="GO" id="GO:0005634">
    <property type="term" value="C:nucleus"/>
    <property type="evidence" value="ECO:0007669"/>
    <property type="project" value="UniProtKB-SubCell"/>
</dbReference>
<dbReference type="InterPro" id="IPR008906">
    <property type="entry name" value="HATC_C_dom"/>
</dbReference>
<feature type="region of interest" description="Disordered" evidence="6">
    <location>
        <begin position="1"/>
        <end position="110"/>
    </location>
</feature>
<proteinExistence type="predicted"/>
<accession>A0A177TJG5</accession>
<dbReference type="InterPro" id="IPR012337">
    <property type="entry name" value="RNaseH-like_sf"/>
</dbReference>
<dbReference type="PANTHER" id="PTHR46481:SF10">
    <property type="entry name" value="ZINC FINGER BED DOMAIN-CONTAINING PROTEIN 39"/>
    <property type="match status" value="1"/>
</dbReference>
<comment type="caution">
    <text evidence="8">The sequence shown here is derived from an EMBL/GenBank/DDBJ whole genome shotgun (WGS) entry which is preliminary data.</text>
</comment>
<dbReference type="Pfam" id="PF05699">
    <property type="entry name" value="Dimer_Tnp_hAT"/>
    <property type="match status" value="1"/>
</dbReference>
<evidence type="ECO:0000256" key="4">
    <source>
        <dbReference type="ARBA" id="ARBA00022833"/>
    </source>
</evidence>
<evidence type="ECO:0000256" key="3">
    <source>
        <dbReference type="ARBA" id="ARBA00022771"/>
    </source>
</evidence>
<evidence type="ECO:0000256" key="2">
    <source>
        <dbReference type="ARBA" id="ARBA00022723"/>
    </source>
</evidence>
<evidence type="ECO:0000256" key="1">
    <source>
        <dbReference type="ARBA" id="ARBA00004123"/>
    </source>
</evidence>
<feature type="compositionally biased region" description="Low complexity" evidence="6">
    <location>
        <begin position="128"/>
        <end position="165"/>
    </location>
</feature>
<feature type="region of interest" description="Disordered" evidence="6">
    <location>
        <begin position="251"/>
        <end position="325"/>
    </location>
</feature>
<organism evidence="8 9">
    <name type="scientific">Tilletia indica</name>
    <dbReference type="NCBI Taxonomy" id="43049"/>
    <lineage>
        <taxon>Eukaryota</taxon>
        <taxon>Fungi</taxon>
        <taxon>Dikarya</taxon>
        <taxon>Basidiomycota</taxon>
        <taxon>Ustilaginomycotina</taxon>
        <taxon>Exobasidiomycetes</taxon>
        <taxon>Tilletiales</taxon>
        <taxon>Tilletiaceae</taxon>
        <taxon>Tilletia</taxon>
    </lineage>
</organism>
<comment type="subcellular location">
    <subcellularLocation>
        <location evidence="1">Nucleus</location>
    </subcellularLocation>
</comment>
<feature type="region of interest" description="Disordered" evidence="6">
    <location>
        <begin position="608"/>
        <end position="674"/>
    </location>
</feature>
<keyword evidence="3" id="KW-0863">Zinc-finger</keyword>
<dbReference type="Proteomes" id="UP000077521">
    <property type="component" value="Unassembled WGS sequence"/>
</dbReference>
<feature type="compositionally biased region" description="Low complexity" evidence="6">
    <location>
        <begin position="56"/>
        <end position="68"/>
    </location>
</feature>
<evidence type="ECO:0000259" key="7">
    <source>
        <dbReference type="Pfam" id="PF05699"/>
    </source>
</evidence>
<dbReference type="EMBL" id="LWDF02000955">
    <property type="protein sequence ID" value="KAE8241191.1"/>
    <property type="molecule type" value="Genomic_DNA"/>
</dbReference>
<feature type="compositionally biased region" description="Acidic residues" evidence="6">
    <location>
        <begin position="652"/>
        <end position="674"/>
    </location>
</feature>
<protein>
    <recommendedName>
        <fullName evidence="7">HAT C-terminal dimerisation domain-containing protein</fullName>
    </recommendedName>
</protein>
<dbReference type="GO" id="GO:0008270">
    <property type="term" value="F:zinc ion binding"/>
    <property type="evidence" value="ECO:0007669"/>
    <property type="project" value="UniProtKB-KW"/>
</dbReference>
<dbReference type="GO" id="GO:0046983">
    <property type="term" value="F:protein dimerization activity"/>
    <property type="evidence" value="ECO:0007669"/>
    <property type="project" value="InterPro"/>
</dbReference>
<feature type="compositionally biased region" description="Basic residues" evidence="6">
    <location>
        <begin position="194"/>
        <end position="207"/>
    </location>
</feature>
<feature type="domain" description="HAT C-terminal dimerisation" evidence="7">
    <location>
        <begin position="994"/>
        <end position="1066"/>
    </location>
</feature>
<reference evidence="8" key="1">
    <citation type="submission" date="2016-04" db="EMBL/GenBank/DDBJ databases">
        <authorList>
            <person name="Nguyen H.D."/>
            <person name="Samba Siva P."/>
            <person name="Cullis J."/>
            <person name="Levesque C.A."/>
            <person name="Hambleton S."/>
        </authorList>
    </citation>
    <scope>NUCLEOTIDE SEQUENCE</scope>
    <source>
        <strain evidence="8">DAOMC 236416</strain>
    </source>
</reference>
<sequence>MAAPPDDNLTEGSLDNPARRYGTRPAIDRRQPANLSGFVIDTDAAVSRSSNTAALPSTQSATAPQQSQLPRPKPRPYDPALHLNSDSDEEGISTQQLRRRQDDADEVAAMMSDAFGGAQSVEAPRRFSLASSSSNGSDSSNAARLSLPSIPSSSAFSSTSTSTEPQKAITTGGRAGLGSRAGGFHVSASPPIKKVSKAKGSHLKSHITKSLLSKSSTSTPKITAAFASIPASAMCPPPLPASQARTSPVMIETGGSESDSQIGADLDHPIDIDDDDGRESSSTHKRKDTSPQAALAAAQKSWDRAQNDERERQKAAKDNSPWIPSHGRTASKVYLNYGPPKISKNKDGTVCIAFSCKCCDPPLDVVRPYTESSTSNLLTHVQRVEKKRGQVTIPAMFASQASTSATDNAPLLTPSLTRQMAVAWVSQSARPLSVVEDSGFLAFLSEAQKEMMPSRFTVSRDLDRVFKGMVAVLKAELASVDGCFHLAIDVWTSANGHSFLGLIICYQHSGKAIRRLLEMVPFLEAHGGAQLAAATSRVLEKYGIGDRVWNIISDNASENNKMMRLLADEGKLARFKQNDEMNCRVRCSAHVLNLVSKAVLKPFMLPRRKKKDASNGDDASGESASGENEDGGEEGVDSGDDSGDVDWTVTLDSEDAEMGEDDDDEEETHQVALEEESDWDISIALNPETTRIAPDDQDLDTILKPNTSAKRSARLQKELDSGNREVGLAVTKTAWISTTLHYSPAKRRLFKKCCNEMGCDPKVPRTLLRDVATRWDSTFHMVDRSIQLFDGIIAFSEMPNSPVPQDKRLKRSDRVALVKIRDLLQPLANATLKFSAKVSPTIGEVIGMFEDIDDYFTAMQESKSEEYVWQQAAARGHLVNAKYYSLTDQADIYSLAILLHPNYRSTYMDVLKWPRDWQDKAEDILRTFHSSYYETKPEPASEAVNSQTDEFEKLDKTTKALLRKAKEKQQSVAPRDVVGDWLSGLTPMEVVDGKAKRVNPLSWWWLERQKGNEHEGLTSLALDVFSCPATSVDVERLFSRAGRVVTPLRHCLRADRISHLVTVGKWFEEGSVPSHLLASILDDESDARKAKRKAKAESSANAKRARISSASGSHRRSLIDDSPMDDIGSGNMDDD</sequence>
<name>A0A177TJG5_9BASI</name>
<reference evidence="8" key="2">
    <citation type="journal article" date="2019" name="IMA Fungus">
        <title>Genome sequencing and comparison of five Tilletia species to identify candidate genes for the detection of regulated species infecting wheat.</title>
        <authorList>
            <person name="Nguyen H.D.T."/>
            <person name="Sultana T."/>
            <person name="Kesanakurti P."/>
            <person name="Hambleton S."/>
        </authorList>
    </citation>
    <scope>NUCLEOTIDE SEQUENCE</scope>
    <source>
        <strain evidence="8">DAOMC 236416</strain>
    </source>
</reference>
<evidence type="ECO:0000313" key="9">
    <source>
        <dbReference type="Proteomes" id="UP000077521"/>
    </source>
</evidence>
<dbReference type="InterPro" id="IPR052035">
    <property type="entry name" value="ZnF_BED_domain_contain"/>
</dbReference>
<feature type="region of interest" description="Disordered" evidence="6">
    <location>
        <begin position="1088"/>
        <end position="1135"/>
    </location>
</feature>
<dbReference type="SUPFAM" id="SSF53098">
    <property type="entry name" value="Ribonuclease H-like"/>
    <property type="match status" value="1"/>
</dbReference>
<dbReference type="SUPFAM" id="SSF140996">
    <property type="entry name" value="Hermes dimerisation domain"/>
    <property type="match status" value="1"/>
</dbReference>
<gene>
    <name evidence="8" type="ORF">A4X13_0g7527</name>
</gene>
<feature type="compositionally biased region" description="Acidic residues" evidence="6">
    <location>
        <begin position="627"/>
        <end position="644"/>
    </location>
</feature>
<keyword evidence="5" id="KW-0539">Nucleus</keyword>
<keyword evidence="9" id="KW-1185">Reference proteome</keyword>
<evidence type="ECO:0000256" key="5">
    <source>
        <dbReference type="ARBA" id="ARBA00023242"/>
    </source>
</evidence>
<feature type="compositionally biased region" description="Basic and acidic residues" evidence="6">
    <location>
        <begin position="301"/>
        <end position="317"/>
    </location>
</feature>
<evidence type="ECO:0000313" key="8">
    <source>
        <dbReference type="EMBL" id="KAE8241191.1"/>
    </source>
</evidence>
<keyword evidence="4" id="KW-0862">Zinc</keyword>
<keyword evidence="2" id="KW-0479">Metal-binding</keyword>
<feature type="region of interest" description="Disordered" evidence="6">
    <location>
        <begin position="127"/>
        <end position="214"/>
    </location>
</feature>